<dbReference type="EC" id="3.5.1.44" evidence="3"/>
<dbReference type="HAMAP" id="MF_01440">
    <property type="entry name" value="CheD"/>
    <property type="match status" value="1"/>
</dbReference>
<organism evidence="4 5">
    <name type="scientific">Murimonas intestini</name>
    <dbReference type="NCBI Taxonomy" id="1337051"/>
    <lineage>
        <taxon>Bacteria</taxon>
        <taxon>Bacillati</taxon>
        <taxon>Bacillota</taxon>
        <taxon>Clostridia</taxon>
        <taxon>Lachnospirales</taxon>
        <taxon>Lachnospiraceae</taxon>
        <taxon>Murimonas</taxon>
    </lineage>
</organism>
<evidence type="ECO:0000256" key="2">
    <source>
        <dbReference type="ARBA" id="ARBA00022801"/>
    </source>
</evidence>
<accession>A0AB73T2Z3</accession>
<sequence>MKKCFHFLVYDMDKTVVGIAEGKVVRSPGELITYALGSCVGICLYDRTCSVAGMVHILLPYKKTAVNQSNPYKFADTGIIALVKDMERCGANVRRMTAKIAGGAKMFERSDTFKGEVDETQIGQRNVEAVREVLRELRIPIIADDTGDRLGRTITFSAETGQLTVKTVRWEWKKL</sequence>
<evidence type="ECO:0000313" key="4">
    <source>
        <dbReference type="EMBL" id="PWJ74736.1"/>
    </source>
</evidence>
<name>A0AB73T2Z3_9FIRM</name>
<evidence type="ECO:0000256" key="1">
    <source>
        <dbReference type="ARBA" id="ARBA00022500"/>
    </source>
</evidence>
<dbReference type="Proteomes" id="UP000245412">
    <property type="component" value="Unassembled WGS sequence"/>
</dbReference>
<dbReference type="CDD" id="cd16352">
    <property type="entry name" value="CheD"/>
    <property type="match status" value="1"/>
</dbReference>
<dbReference type="Pfam" id="PF03975">
    <property type="entry name" value="CheD"/>
    <property type="match status" value="1"/>
</dbReference>
<dbReference type="InterPro" id="IPR038592">
    <property type="entry name" value="CheD-like_sf"/>
</dbReference>
<dbReference type="AlphaFoldDB" id="A0AB73T2Z3"/>
<comment type="similarity">
    <text evidence="3">Belongs to the CheD family.</text>
</comment>
<dbReference type="PANTHER" id="PTHR35147">
    <property type="entry name" value="CHEMORECEPTOR GLUTAMINE DEAMIDASE CHED-RELATED"/>
    <property type="match status" value="1"/>
</dbReference>
<keyword evidence="1 3" id="KW-0145">Chemotaxis</keyword>
<evidence type="ECO:0000313" key="5">
    <source>
        <dbReference type="Proteomes" id="UP000245412"/>
    </source>
</evidence>
<dbReference type="GO" id="GO:0006935">
    <property type="term" value="P:chemotaxis"/>
    <property type="evidence" value="ECO:0007669"/>
    <property type="project" value="UniProtKB-UniRule"/>
</dbReference>
<dbReference type="GO" id="GO:0050568">
    <property type="term" value="F:protein-glutamine glutaminase activity"/>
    <property type="evidence" value="ECO:0007669"/>
    <property type="project" value="UniProtKB-UniRule"/>
</dbReference>
<comment type="catalytic activity">
    <reaction evidence="3">
        <text>L-glutaminyl-[protein] + H2O = L-glutamyl-[protein] + NH4(+)</text>
        <dbReference type="Rhea" id="RHEA:16441"/>
        <dbReference type="Rhea" id="RHEA-COMP:10207"/>
        <dbReference type="Rhea" id="RHEA-COMP:10208"/>
        <dbReference type="ChEBI" id="CHEBI:15377"/>
        <dbReference type="ChEBI" id="CHEBI:28938"/>
        <dbReference type="ChEBI" id="CHEBI:29973"/>
        <dbReference type="ChEBI" id="CHEBI:30011"/>
        <dbReference type="EC" id="3.5.1.44"/>
    </reaction>
</comment>
<dbReference type="EMBL" id="QGGY01000008">
    <property type="protein sequence ID" value="PWJ74736.1"/>
    <property type="molecule type" value="Genomic_DNA"/>
</dbReference>
<dbReference type="RefSeq" id="WP_330665368.1">
    <property type="nucleotide sequence ID" value="NZ_JANKBI010000006.1"/>
</dbReference>
<reference evidence="4 5" key="1">
    <citation type="submission" date="2018-05" db="EMBL/GenBank/DDBJ databases">
        <authorList>
            <person name="Goeker M."/>
            <person name="Huntemann M."/>
            <person name="Clum A."/>
            <person name="Pillay M."/>
            <person name="Palaniappan K."/>
            <person name="Varghese N."/>
            <person name="Mikhailova N."/>
            <person name="Stamatis D."/>
            <person name="Reddy T."/>
            <person name="Daum C."/>
            <person name="Shapiro N."/>
            <person name="Ivanova N."/>
            <person name="Kyrpides N."/>
            <person name="Woyke T."/>
        </authorList>
    </citation>
    <scope>NUCLEOTIDE SEQUENCE [LARGE SCALE GENOMIC DNA]</scope>
    <source>
        <strain evidence="4 5">DSM 26524</strain>
    </source>
</reference>
<keyword evidence="5" id="KW-1185">Reference proteome</keyword>
<dbReference type="PANTHER" id="PTHR35147:SF1">
    <property type="entry name" value="CHEMORECEPTOR GLUTAMINE DEAMIDASE CHED-RELATED"/>
    <property type="match status" value="1"/>
</dbReference>
<keyword evidence="2 3" id="KW-0378">Hydrolase</keyword>
<protein>
    <recommendedName>
        <fullName evidence="3">Probable chemoreceptor glutamine deamidase CheD</fullName>
        <ecNumber evidence="3">3.5.1.44</ecNumber>
    </recommendedName>
</protein>
<gene>
    <name evidence="3" type="primary">cheD</name>
    <name evidence="4" type="ORF">C7383_108166</name>
</gene>
<evidence type="ECO:0000256" key="3">
    <source>
        <dbReference type="HAMAP-Rule" id="MF_01440"/>
    </source>
</evidence>
<comment type="function">
    <text evidence="3">Probably deamidates glutamine residues to glutamate on methyl-accepting chemotaxis receptors (MCPs), playing an important role in chemotaxis.</text>
</comment>
<proteinExistence type="inferred from homology"/>
<dbReference type="SUPFAM" id="SSF64438">
    <property type="entry name" value="CNF1/YfiH-like putative cysteine hydrolases"/>
    <property type="match status" value="1"/>
</dbReference>
<dbReference type="Gene3D" id="3.30.1330.200">
    <property type="match status" value="1"/>
</dbReference>
<dbReference type="InterPro" id="IPR005659">
    <property type="entry name" value="Chemorcpt_Glu_NH3ase_CheD"/>
</dbReference>
<comment type="caution">
    <text evidence="4">The sequence shown here is derived from an EMBL/GenBank/DDBJ whole genome shotgun (WGS) entry which is preliminary data.</text>
</comment>
<dbReference type="InterPro" id="IPR011324">
    <property type="entry name" value="Cytotoxic_necrot_fac-like_cat"/>
</dbReference>